<accession>A0A654U4P9</accession>
<dbReference type="Proteomes" id="UP000039021">
    <property type="component" value="Unassembled WGS sequence"/>
</dbReference>
<dbReference type="Proteomes" id="UP000044938">
    <property type="component" value="Unassembled WGS sequence"/>
</dbReference>
<dbReference type="Proteomes" id="UP000039217">
    <property type="component" value="Unassembled WGS sequence"/>
</dbReference>
<dbReference type="EMBL" id="CSAJ01000990">
    <property type="protein sequence ID" value="COX44755.1"/>
    <property type="molecule type" value="Genomic_DNA"/>
</dbReference>
<gene>
    <name evidence="1" type="ORF">ERS007657_03096</name>
    <name evidence="2" type="ORF">ERS007661_00445</name>
    <name evidence="3" type="ORF">ERS007720_04524</name>
    <name evidence="4" type="ORF">ERS007739_01881</name>
</gene>
<dbReference type="AlphaFoldDB" id="A0A654U4P9"/>
<dbReference type="Proteomes" id="UP000046680">
    <property type="component" value="Unassembled WGS sequence"/>
</dbReference>
<reference evidence="5 6" key="1">
    <citation type="submission" date="2015-03" db="EMBL/GenBank/DDBJ databases">
        <authorList>
            <consortium name="Pathogen Informatics"/>
        </authorList>
    </citation>
    <scope>NUCLEOTIDE SEQUENCE [LARGE SCALE GENOMIC DNA]</scope>
    <source>
        <strain evidence="1 8">C09601061</strain>
        <strain evidence="2 6">D00501624</strain>
        <strain evidence="3 7">M09401471</strain>
        <strain evidence="5">N09902308</strain>
    </source>
</reference>
<reference evidence="4" key="2">
    <citation type="submission" date="2015-03" db="EMBL/GenBank/DDBJ databases">
        <authorList>
            <consortium name="Pathogen Informatics"/>
            <person name="Murphy D."/>
        </authorList>
    </citation>
    <scope>NUCLEOTIDE SEQUENCE</scope>
    <source>
        <strain evidence="4">N09902308</strain>
    </source>
</reference>
<evidence type="ECO:0000313" key="4">
    <source>
        <dbReference type="EMBL" id="COX91654.1"/>
    </source>
</evidence>
<evidence type="ECO:0000313" key="2">
    <source>
        <dbReference type="EMBL" id="CNU30384.1"/>
    </source>
</evidence>
<evidence type="ECO:0000313" key="6">
    <source>
        <dbReference type="Proteomes" id="UP000039217"/>
    </source>
</evidence>
<name>A0A654U4P9_MYCTX</name>
<dbReference type="EMBL" id="CQQC01000087">
    <property type="protein sequence ID" value="CNU30384.1"/>
    <property type="molecule type" value="Genomic_DNA"/>
</dbReference>
<evidence type="ECO:0000313" key="1">
    <source>
        <dbReference type="EMBL" id="CFR93750.1"/>
    </source>
</evidence>
<evidence type="ECO:0000313" key="3">
    <source>
        <dbReference type="EMBL" id="COX44755.1"/>
    </source>
</evidence>
<dbReference type="EMBL" id="CSBK01000790">
    <property type="protein sequence ID" value="COX91654.1"/>
    <property type="molecule type" value="Genomic_DNA"/>
</dbReference>
<evidence type="ECO:0000313" key="8">
    <source>
        <dbReference type="Proteomes" id="UP000046680"/>
    </source>
</evidence>
<evidence type="ECO:0000313" key="7">
    <source>
        <dbReference type="Proteomes" id="UP000044938"/>
    </source>
</evidence>
<sequence>MSSLRLANSKVMSGITTPRLSVLIRIFSSAFSRLVSRNR</sequence>
<protein>
    <submittedName>
        <fullName evidence="1">Uncharacterized protein</fullName>
    </submittedName>
</protein>
<dbReference type="EMBL" id="CGCX01001382">
    <property type="protein sequence ID" value="CFR93750.1"/>
    <property type="molecule type" value="Genomic_DNA"/>
</dbReference>
<proteinExistence type="predicted"/>
<organism evidence="1 8">
    <name type="scientific">Mycobacterium tuberculosis</name>
    <dbReference type="NCBI Taxonomy" id="1773"/>
    <lineage>
        <taxon>Bacteria</taxon>
        <taxon>Bacillati</taxon>
        <taxon>Actinomycetota</taxon>
        <taxon>Actinomycetes</taxon>
        <taxon>Mycobacteriales</taxon>
        <taxon>Mycobacteriaceae</taxon>
        <taxon>Mycobacterium</taxon>
        <taxon>Mycobacterium tuberculosis complex</taxon>
    </lineage>
</organism>
<evidence type="ECO:0000313" key="5">
    <source>
        <dbReference type="Proteomes" id="UP000039021"/>
    </source>
</evidence>